<dbReference type="GO" id="GO:0000139">
    <property type="term" value="C:Golgi membrane"/>
    <property type="evidence" value="ECO:0007669"/>
    <property type="project" value="UniProtKB-SubCell"/>
</dbReference>
<feature type="region of interest" description="Disordered" evidence="10">
    <location>
        <begin position="13"/>
        <end position="34"/>
    </location>
</feature>
<feature type="transmembrane region" description="Helical" evidence="11">
    <location>
        <begin position="150"/>
        <end position="176"/>
    </location>
</feature>
<evidence type="ECO:0000256" key="1">
    <source>
        <dbReference type="ARBA" id="ARBA00002978"/>
    </source>
</evidence>
<evidence type="ECO:0000256" key="2">
    <source>
        <dbReference type="ARBA" id="ARBA00004653"/>
    </source>
</evidence>
<evidence type="ECO:0000256" key="3">
    <source>
        <dbReference type="ARBA" id="ARBA00008640"/>
    </source>
</evidence>
<name>A0A084GAI3_PSEDA</name>
<dbReference type="GO" id="GO:0000022">
    <property type="term" value="P:mitotic spindle elongation"/>
    <property type="evidence" value="ECO:0007669"/>
    <property type="project" value="TreeGrafter"/>
</dbReference>
<comment type="subcellular location">
    <subcellularLocation>
        <location evidence="2">Golgi apparatus membrane</location>
        <topology evidence="2">Multi-pass membrane protein</topology>
    </subcellularLocation>
</comment>
<evidence type="ECO:0000256" key="9">
    <source>
        <dbReference type="ARBA" id="ARBA00023136"/>
    </source>
</evidence>
<sequence>MPADYLTTARALSLSPNPGSPSLEQRPSWTRTRRTSLRLSTMPTRAPKSGRTRITTALVQIGQALAQTGQTLFRAYMFLSPLYRILVFLGLVCLTALTITFLIYSHAIFTWLSPVAEAWRQAPGGWLIMWFIVFVSAFPPMIGYSTANTVAGFIFGFPLGWPIVATACTVGSLAAFMASRTILSTYVHNLVGKDHRFLALGQVLKRDGLGMLTMIRFCPLPFSLSNGFLATIPSITPLSFTLSTAFASPKLLIHVFIGSRMALLIEEGSKMSAGTKAVNYIGMFLGGAVGVTVGWLIYRRTMTRAAEIALEAAPEEGRAGSSSSPLASPRISNAGLGFLDVIGEDDFSRARLLDPGDAAAVLADDDDISLWDTTDQVGGYVDEDESDKGKVNGTRA</sequence>
<proteinExistence type="inferred from homology"/>
<evidence type="ECO:0000313" key="14">
    <source>
        <dbReference type="Proteomes" id="UP000028545"/>
    </source>
</evidence>
<dbReference type="HOGENOM" id="CLU_041954_0_0_1"/>
<evidence type="ECO:0000256" key="10">
    <source>
        <dbReference type="SAM" id="MobiDB-lite"/>
    </source>
</evidence>
<dbReference type="OrthoDB" id="166803at2759"/>
<evidence type="ECO:0000256" key="11">
    <source>
        <dbReference type="SAM" id="Phobius"/>
    </source>
</evidence>
<protein>
    <recommendedName>
        <fullName evidence="4">Golgi apparatus membrane protein TVP38</fullName>
    </recommendedName>
    <alternativeName>
        <fullName evidence="5">Golgi apparatus membrane protein tvp38</fullName>
    </alternativeName>
</protein>
<evidence type="ECO:0000259" key="12">
    <source>
        <dbReference type="Pfam" id="PF09335"/>
    </source>
</evidence>
<feature type="domain" description="VTT" evidence="12">
    <location>
        <begin position="145"/>
        <end position="259"/>
    </location>
</feature>
<dbReference type="AlphaFoldDB" id="A0A084GAI3"/>
<feature type="compositionally biased region" description="Low complexity" evidence="10">
    <location>
        <begin position="13"/>
        <end position="30"/>
    </location>
</feature>
<evidence type="ECO:0000256" key="8">
    <source>
        <dbReference type="ARBA" id="ARBA00023034"/>
    </source>
</evidence>
<organism evidence="13 14">
    <name type="scientific">Pseudallescheria apiosperma</name>
    <name type="common">Scedosporium apiospermum</name>
    <dbReference type="NCBI Taxonomy" id="563466"/>
    <lineage>
        <taxon>Eukaryota</taxon>
        <taxon>Fungi</taxon>
        <taxon>Dikarya</taxon>
        <taxon>Ascomycota</taxon>
        <taxon>Pezizomycotina</taxon>
        <taxon>Sordariomycetes</taxon>
        <taxon>Hypocreomycetidae</taxon>
        <taxon>Microascales</taxon>
        <taxon>Microascaceae</taxon>
        <taxon>Scedosporium</taxon>
    </lineage>
</organism>
<keyword evidence="14" id="KW-1185">Reference proteome</keyword>
<dbReference type="RefSeq" id="XP_016644144.1">
    <property type="nucleotide sequence ID" value="XM_016786138.1"/>
</dbReference>
<evidence type="ECO:0000313" key="13">
    <source>
        <dbReference type="EMBL" id="KEZ44345.1"/>
    </source>
</evidence>
<dbReference type="Proteomes" id="UP000028545">
    <property type="component" value="Unassembled WGS sequence"/>
</dbReference>
<dbReference type="InterPro" id="IPR032816">
    <property type="entry name" value="VTT_dom"/>
</dbReference>
<feature type="transmembrane region" description="Helical" evidence="11">
    <location>
        <begin position="82"/>
        <end position="104"/>
    </location>
</feature>
<dbReference type="Pfam" id="PF09335">
    <property type="entry name" value="VTT_dom"/>
    <property type="match status" value="1"/>
</dbReference>
<keyword evidence="8" id="KW-0333">Golgi apparatus</keyword>
<comment type="caution">
    <text evidence="13">The sequence shown here is derived from an EMBL/GenBank/DDBJ whole genome shotgun (WGS) entry which is preliminary data.</text>
</comment>
<dbReference type="OMA" id="KWQALET"/>
<keyword evidence="6 11" id="KW-0812">Transmembrane</keyword>
<comment type="function">
    <text evidence="1">Golgi membrane protein involved in vesicular trafficking and spindle migration.</text>
</comment>
<evidence type="ECO:0000256" key="5">
    <source>
        <dbReference type="ARBA" id="ARBA00020673"/>
    </source>
</evidence>
<dbReference type="PANTHER" id="PTHR47549">
    <property type="entry name" value="GOLGI APPARATUS MEMBRANE PROTEIN TVP38-RELATED"/>
    <property type="match status" value="1"/>
</dbReference>
<dbReference type="KEGG" id="sapo:SAPIO_CDS3324"/>
<keyword evidence="9 11" id="KW-0472">Membrane</keyword>
<accession>A0A084GAI3</accession>
<dbReference type="VEuPathDB" id="FungiDB:SAPIO_CDS3324"/>
<dbReference type="GO" id="GO:0016192">
    <property type="term" value="P:vesicle-mediated transport"/>
    <property type="evidence" value="ECO:0007669"/>
    <property type="project" value="TreeGrafter"/>
</dbReference>
<keyword evidence="7 11" id="KW-1133">Transmembrane helix</keyword>
<reference evidence="13 14" key="1">
    <citation type="journal article" date="2014" name="Genome Announc.">
        <title>Draft genome sequence of the pathogenic fungus Scedosporium apiospermum.</title>
        <authorList>
            <person name="Vandeputte P."/>
            <person name="Ghamrawi S."/>
            <person name="Rechenmann M."/>
            <person name="Iltis A."/>
            <person name="Giraud S."/>
            <person name="Fleury M."/>
            <person name="Thornton C."/>
            <person name="Delhaes L."/>
            <person name="Meyer W."/>
            <person name="Papon N."/>
            <person name="Bouchara J.P."/>
        </authorList>
    </citation>
    <scope>NUCLEOTIDE SEQUENCE [LARGE SCALE GENOMIC DNA]</scope>
    <source>
        <strain evidence="13 14">IHEM 14462</strain>
    </source>
</reference>
<evidence type="ECO:0000256" key="6">
    <source>
        <dbReference type="ARBA" id="ARBA00022692"/>
    </source>
</evidence>
<evidence type="ECO:0000256" key="7">
    <source>
        <dbReference type="ARBA" id="ARBA00022989"/>
    </source>
</evidence>
<dbReference type="GeneID" id="27722396"/>
<dbReference type="InterPro" id="IPR051076">
    <property type="entry name" value="Golgi_membrane_TVP38/TMEM64"/>
</dbReference>
<feature type="transmembrane region" description="Helical" evidence="11">
    <location>
        <begin position="125"/>
        <end position="144"/>
    </location>
</feature>
<feature type="region of interest" description="Disordered" evidence="10">
    <location>
        <begin position="374"/>
        <end position="396"/>
    </location>
</feature>
<comment type="similarity">
    <text evidence="3">Belongs to the TVP38/TMEM64 family.</text>
</comment>
<dbReference type="EMBL" id="JOWA01000088">
    <property type="protein sequence ID" value="KEZ44345.1"/>
    <property type="molecule type" value="Genomic_DNA"/>
</dbReference>
<dbReference type="PANTHER" id="PTHR47549:SF1">
    <property type="entry name" value="GOLGI APPARATUS MEMBRANE PROTEIN TVP38"/>
    <property type="match status" value="1"/>
</dbReference>
<evidence type="ECO:0000256" key="4">
    <source>
        <dbReference type="ARBA" id="ARBA00013533"/>
    </source>
</evidence>
<feature type="transmembrane region" description="Helical" evidence="11">
    <location>
        <begin position="214"/>
        <end position="235"/>
    </location>
</feature>
<feature type="transmembrane region" description="Helical" evidence="11">
    <location>
        <begin position="277"/>
        <end position="298"/>
    </location>
</feature>
<gene>
    <name evidence="13" type="ORF">SAPIO_CDS3324</name>
</gene>